<proteinExistence type="predicted"/>
<accession>A0A0R3Q7I1</accession>
<dbReference type="AlphaFoldDB" id="A0A0R3Q7I1"/>
<sequence length="98" mass="11322">LIKAASIDPSTSACLNSEAFFTSVNKQTRKNRLCEMSYGSGKSSNNREVPDFILFFPLQYITYYYKAGKEFNARSKVWKIILNIKYGENCPNCFFFFV</sequence>
<dbReference type="WBParaSite" id="BTMF_0000228501-mRNA-1">
    <property type="protein sequence ID" value="BTMF_0000228501-mRNA-1"/>
    <property type="gene ID" value="BTMF_0000228501"/>
</dbReference>
<reference evidence="1" key="1">
    <citation type="submission" date="2017-02" db="UniProtKB">
        <authorList>
            <consortium name="WormBaseParasite"/>
        </authorList>
    </citation>
    <scope>IDENTIFICATION</scope>
</reference>
<protein>
    <submittedName>
        <fullName evidence="1">Ovule protein</fullName>
    </submittedName>
</protein>
<name>A0A0R3Q7I1_9BILA</name>
<organism evidence="1">
    <name type="scientific">Brugia timori</name>
    <dbReference type="NCBI Taxonomy" id="42155"/>
    <lineage>
        <taxon>Eukaryota</taxon>
        <taxon>Metazoa</taxon>
        <taxon>Ecdysozoa</taxon>
        <taxon>Nematoda</taxon>
        <taxon>Chromadorea</taxon>
        <taxon>Rhabditida</taxon>
        <taxon>Spirurina</taxon>
        <taxon>Spiruromorpha</taxon>
        <taxon>Filarioidea</taxon>
        <taxon>Onchocercidae</taxon>
        <taxon>Brugia</taxon>
    </lineage>
</organism>
<evidence type="ECO:0000313" key="1">
    <source>
        <dbReference type="WBParaSite" id="BTMF_0000228501-mRNA-1"/>
    </source>
</evidence>